<dbReference type="Gene3D" id="3.30.2020.10">
    <property type="entry name" value="NE0471-like N-terminal domain"/>
    <property type="match status" value="1"/>
</dbReference>
<dbReference type="SUPFAM" id="SSF143880">
    <property type="entry name" value="NE0471 N-terminal domain-like"/>
    <property type="match status" value="1"/>
</dbReference>
<comment type="caution">
    <text evidence="1">The sequence shown here is derived from an EMBL/GenBank/DDBJ whole genome shotgun (WGS) entry which is preliminary data.</text>
</comment>
<gene>
    <name evidence="1" type="ORF">DXC81_07325</name>
</gene>
<dbReference type="InterPro" id="IPR036782">
    <property type="entry name" value="NE0471-like_N"/>
</dbReference>
<organism evidence="1 2">
    <name type="scientific">Collinsella tanakaei</name>
    <dbReference type="NCBI Taxonomy" id="626935"/>
    <lineage>
        <taxon>Bacteria</taxon>
        <taxon>Bacillati</taxon>
        <taxon>Actinomycetota</taxon>
        <taxon>Coriobacteriia</taxon>
        <taxon>Coriobacteriales</taxon>
        <taxon>Coriobacteriaceae</taxon>
        <taxon>Collinsella</taxon>
    </lineage>
</organism>
<accession>A0A3E4QRD3</accession>
<reference evidence="1 2" key="1">
    <citation type="submission" date="2018-08" db="EMBL/GenBank/DDBJ databases">
        <title>A genome reference for cultivated species of the human gut microbiota.</title>
        <authorList>
            <person name="Zou Y."/>
            <person name="Xue W."/>
            <person name="Luo G."/>
        </authorList>
    </citation>
    <scope>NUCLEOTIDE SEQUENCE [LARGE SCALE GENOMIC DNA]</scope>
    <source>
        <strain evidence="1 2">TF08-14</strain>
    </source>
</reference>
<name>A0A3E4QRD3_9ACTN</name>
<dbReference type="Pfam" id="PF10387">
    <property type="entry name" value="DUF2442"/>
    <property type="match status" value="1"/>
</dbReference>
<dbReference type="AlphaFoldDB" id="A0A3E4QRD3"/>
<proteinExistence type="predicted"/>
<evidence type="ECO:0000313" key="1">
    <source>
        <dbReference type="EMBL" id="RGL09692.1"/>
    </source>
</evidence>
<dbReference type="Proteomes" id="UP000260943">
    <property type="component" value="Unassembled WGS sequence"/>
</dbReference>
<evidence type="ECO:0000313" key="2">
    <source>
        <dbReference type="Proteomes" id="UP000260943"/>
    </source>
</evidence>
<sequence length="81" mass="9016">MSIPRLLKVTPREDRSLVLEYDSGERKVFDVNPYISGSWYGELGEIPYFNTVSVVSGGSGIAWPHGQDIAPHELYELSVSC</sequence>
<dbReference type="RefSeq" id="WP_117679830.1">
    <property type="nucleotide sequence ID" value="NZ_CAJJKC010000010.1"/>
</dbReference>
<dbReference type="EMBL" id="QSRJ01000008">
    <property type="protein sequence ID" value="RGL09692.1"/>
    <property type="molecule type" value="Genomic_DNA"/>
</dbReference>
<protein>
    <submittedName>
        <fullName evidence="1">DUF2442 domain-containing protein</fullName>
    </submittedName>
</protein>
<dbReference type="InterPro" id="IPR018841">
    <property type="entry name" value="DUF2442"/>
</dbReference>